<protein>
    <submittedName>
        <fullName evidence="1">Uncharacterized protein</fullName>
    </submittedName>
</protein>
<dbReference type="EMBL" id="MU004184">
    <property type="protein sequence ID" value="KAF2499424.1"/>
    <property type="molecule type" value="Genomic_DNA"/>
</dbReference>
<sequence length="113" mass="13001">MKFAEKQLHTKLYRSNFSAEGFADVINAGYHCEPSPIYEDVKAIALAHYKELWNNDGFQMAIEARTLPGRFMRDYMSKIGGRWLDTKNEGLLAVEDSRDTEAERKGTKRKDLP</sequence>
<name>A0A6A6R512_9PEZI</name>
<organism evidence="1 2">
    <name type="scientific">Lophium mytilinum</name>
    <dbReference type="NCBI Taxonomy" id="390894"/>
    <lineage>
        <taxon>Eukaryota</taxon>
        <taxon>Fungi</taxon>
        <taxon>Dikarya</taxon>
        <taxon>Ascomycota</taxon>
        <taxon>Pezizomycotina</taxon>
        <taxon>Dothideomycetes</taxon>
        <taxon>Pleosporomycetidae</taxon>
        <taxon>Mytilinidiales</taxon>
        <taxon>Mytilinidiaceae</taxon>
        <taxon>Lophium</taxon>
    </lineage>
</organism>
<accession>A0A6A6R512</accession>
<keyword evidence="2" id="KW-1185">Reference proteome</keyword>
<dbReference type="Proteomes" id="UP000799750">
    <property type="component" value="Unassembled WGS sequence"/>
</dbReference>
<evidence type="ECO:0000313" key="2">
    <source>
        <dbReference type="Proteomes" id="UP000799750"/>
    </source>
</evidence>
<dbReference type="AlphaFoldDB" id="A0A6A6R512"/>
<reference evidence="1" key="1">
    <citation type="journal article" date="2020" name="Stud. Mycol.">
        <title>101 Dothideomycetes genomes: a test case for predicting lifestyles and emergence of pathogens.</title>
        <authorList>
            <person name="Haridas S."/>
            <person name="Albert R."/>
            <person name="Binder M."/>
            <person name="Bloem J."/>
            <person name="Labutti K."/>
            <person name="Salamov A."/>
            <person name="Andreopoulos B."/>
            <person name="Baker S."/>
            <person name="Barry K."/>
            <person name="Bills G."/>
            <person name="Bluhm B."/>
            <person name="Cannon C."/>
            <person name="Castanera R."/>
            <person name="Culley D."/>
            <person name="Daum C."/>
            <person name="Ezra D."/>
            <person name="Gonzalez J."/>
            <person name="Henrissat B."/>
            <person name="Kuo A."/>
            <person name="Liang C."/>
            <person name="Lipzen A."/>
            <person name="Lutzoni F."/>
            <person name="Magnuson J."/>
            <person name="Mondo S."/>
            <person name="Nolan M."/>
            <person name="Ohm R."/>
            <person name="Pangilinan J."/>
            <person name="Park H.-J."/>
            <person name="Ramirez L."/>
            <person name="Alfaro M."/>
            <person name="Sun H."/>
            <person name="Tritt A."/>
            <person name="Yoshinaga Y."/>
            <person name="Zwiers L.-H."/>
            <person name="Turgeon B."/>
            <person name="Goodwin S."/>
            <person name="Spatafora J."/>
            <person name="Crous P."/>
            <person name="Grigoriev I."/>
        </authorList>
    </citation>
    <scope>NUCLEOTIDE SEQUENCE</scope>
    <source>
        <strain evidence="1">CBS 269.34</strain>
    </source>
</reference>
<evidence type="ECO:0000313" key="1">
    <source>
        <dbReference type="EMBL" id="KAF2499424.1"/>
    </source>
</evidence>
<gene>
    <name evidence="1" type="ORF">BU16DRAFT_523905</name>
</gene>
<proteinExistence type="predicted"/>